<evidence type="ECO:0000313" key="2">
    <source>
        <dbReference type="EMBL" id="KAF2261541.1"/>
    </source>
</evidence>
<dbReference type="Proteomes" id="UP000800093">
    <property type="component" value="Unassembled WGS sequence"/>
</dbReference>
<evidence type="ECO:0000313" key="3">
    <source>
        <dbReference type="Proteomes" id="UP000800093"/>
    </source>
</evidence>
<feature type="region of interest" description="Disordered" evidence="1">
    <location>
        <begin position="521"/>
        <end position="563"/>
    </location>
</feature>
<sequence length="582" mass="64124">MAPQLMSPRLPGVNVLPAETTGPQYRRWRRGVENAFKAKEIWGHCDGSIPMPMPASGPNFFSPVASANPQPQLLEERKAWVKSDRDVKLDIFLSVSDEIKLEIFEVGPPLPPSAMTAQEMLEALDERFMNFKFEDYHHIFCHFLNLHIDQFSSLEEFNSEFLATLEDLLDHGFPLDNVHACSAYFSKLRCTQNPWVAKKLKEWDSLPEPPLLQNLMKECPPWMIIRPLATKTINSETSAPPSYTEELVGPSSQGNSSASEGESDPEKDDDAITVSSESSKEQEITVHASVEDLTEAFPKLKAELKPTSIPPRLSSKPSMSKMSLPPLIDRPLPPLPTDQTPPKRVLASSRSRSVSPNPRPTVPRLETPIPPSVPRPRTPTPKSPNIRPTTPVVIPQTSKTASPVLTPQTSRTASPVLTPQTNKTASPVLPQTSKNNTLAALAPPSTPPTASLPPRPSSSRGPSTTPLASASIDSFSSWPQVRESPLRTYSSSSSQISLPLQGAKIPIPEFQEVDLTKIHHARENSSGSVTGYLSASPPRSITSYGGHSRQSSFEDDDEKKKKRTWSIKARLSHKRLEVKEII</sequence>
<organism evidence="2 3">
    <name type="scientific">Lojkania enalia</name>
    <dbReference type="NCBI Taxonomy" id="147567"/>
    <lineage>
        <taxon>Eukaryota</taxon>
        <taxon>Fungi</taxon>
        <taxon>Dikarya</taxon>
        <taxon>Ascomycota</taxon>
        <taxon>Pezizomycotina</taxon>
        <taxon>Dothideomycetes</taxon>
        <taxon>Pleosporomycetidae</taxon>
        <taxon>Pleosporales</taxon>
        <taxon>Pleosporales incertae sedis</taxon>
        <taxon>Lojkania</taxon>
    </lineage>
</organism>
<accession>A0A9P4K3Q2</accession>
<feature type="compositionally biased region" description="Polar residues" evidence="1">
    <location>
        <begin position="250"/>
        <end position="260"/>
    </location>
</feature>
<keyword evidence="3" id="KW-1185">Reference proteome</keyword>
<protein>
    <submittedName>
        <fullName evidence="2">Uncharacterized protein</fullName>
    </submittedName>
</protein>
<feature type="compositionally biased region" description="Low complexity" evidence="1">
    <location>
        <begin position="457"/>
        <end position="467"/>
    </location>
</feature>
<feature type="compositionally biased region" description="Pro residues" evidence="1">
    <location>
        <begin position="444"/>
        <end position="456"/>
    </location>
</feature>
<reference evidence="3" key="1">
    <citation type="journal article" date="2020" name="Stud. Mycol.">
        <title>101 Dothideomycetes genomes: A test case for predicting lifestyles and emergence of pathogens.</title>
        <authorList>
            <person name="Haridas S."/>
            <person name="Albert R."/>
            <person name="Binder M."/>
            <person name="Bloem J."/>
            <person name="LaButti K."/>
            <person name="Salamov A."/>
            <person name="Andreopoulos B."/>
            <person name="Baker S."/>
            <person name="Barry K."/>
            <person name="Bills G."/>
            <person name="Bluhm B."/>
            <person name="Cannon C."/>
            <person name="Castanera R."/>
            <person name="Culley D."/>
            <person name="Daum C."/>
            <person name="Ezra D."/>
            <person name="Gonzalez J."/>
            <person name="Henrissat B."/>
            <person name="Kuo A."/>
            <person name="Liang C."/>
            <person name="Lipzen A."/>
            <person name="Lutzoni F."/>
            <person name="Magnuson J."/>
            <person name="Mondo S."/>
            <person name="Nolan M."/>
            <person name="Ohm R."/>
            <person name="Pangilinan J."/>
            <person name="Park H.-J."/>
            <person name="Ramirez L."/>
            <person name="Alfaro M."/>
            <person name="Sun H."/>
            <person name="Tritt A."/>
            <person name="Yoshinaga Y."/>
            <person name="Zwiers L.-H."/>
            <person name="Turgeon B."/>
            <person name="Goodwin S."/>
            <person name="Spatafora J."/>
            <person name="Crous P."/>
            <person name="Grigoriev I."/>
        </authorList>
    </citation>
    <scope>NUCLEOTIDE SEQUENCE [LARGE SCALE GENOMIC DNA]</scope>
    <source>
        <strain evidence="3">CBS 304.66</strain>
    </source>
</reference>
<feature type="compositionally biased region" description="Low complexity" evidence="1">
    <location>
        <begin position="337"/>
        <end position="356"/>
    </location>
</feature>
<dbReference type="AlphaFoldDB" id="A0A9P4K3Q2"/>
<gene>
    <name evidence="2" type="ORF">CC78DRAFT_583638</name>
</gene>
<feature type="compositionally biased region" description="Low complexity" evidence="1">
    <location>
        <begin position="310"/>
        <end position="330"/>
    </location>
</feature>
<feature type="compositionally biased region" description="Pro residues" evidence="1">
    <location>
        <begin position="368"/>
        <end position="382"/>
    </location>
</feature>
<dbReference type="EMBL" id="ML986656">
    <property type="protein sequence ID" value="KAF2261541.1"/>
    <property type="molecule type" value="Genomic_DNA"/>
</dbReference>
<feature type="compositionally biased region" description="Acidic residues" evidence="1">
    <location>
        <begin position="261"/>
        <end position="271"/>
    </location>
</feature>
<proteinExistence type="predicted"/>
<feature type="compositionally biased region" description="Polar residues" evidence="1">
    <location>
        <begin position="524"/>
        <end position="551"/>
    </location>
</feature>
<dbReference type="OrthoDB" id="3883943at2759"/>
<comment type="caution">
    <text evidence="2">The sequence shown here is derived from an EMBL/GenBank/DDBJ whole genome shotgun (WGS) entry which is preliminary data.</text>
</comment>
<feature type="region of interest" description="Disordered" evidence="1">
    <location>
        <begin position="306"/>
        <end position="497"/>
    </location>
</feature>
<feature type="compositionally biased region" description="Polar residues" evidence="1">
    <location>
        <begin position="395"/>
        <end position="436"/>
    </location>
</feature>
<evidence type="ECO:0000256" key="1">
    <source>
        <dbReference type="SAM" id="MobiDB-lite"/>
    </source>
</evidence>
<feature type="region of interest" description="Disordered" evidence="1">
    <location>
        <begin position="235"/>
        <end position="285"/>
    </location>
</feature>
<name>A0A9P4K3Q2_9PLEO</name>